<organism evidence="1">
    <name type="scientific">marine metagenome</name>
    <dbReference type="NCBI Taxonomy" id="408172"/>
    <lineage>
        <taxon>unclassified sequences</taxon>
        <taxon>metagenomes</taxon>
        <taxon>ecological metagenomes</taxon>
    </lineage>
</organism>
<protein>
    <submittedName>
        <fullName evidence="1">Uncharacterized protein</fullName>
    </submittedName>
</protein>
<feature type="non-terminal residue" evidence="1">
    <location>
        <position position="242"/>
    </location>
</feature>
<gene>
    <name evidence="1" type="ORF">METZ01_LOCUS481547</name>
</gene>
<name>A0A383C9F5_9ZZZZ</name>
<evidence type="ECO:0000313" key="1">
    <source>
        <dbReference type="EMBL" id="SVE28693.1"/>
    </source>
</evidence>
<proteinExistence type="predicted"/>
<dbReference type="EMBL" id="UINC01206863">
    <property type="protein sequence ID" value="SVE28693.1"/>
    <property type="molecule type" value="Genomic_DNA"/>
</dbReference>
<accession>A0A383C9F5</accession>
<sequence>YMYYGFNVAESWLSRIQSSPNGEWHASTMARVNTHNTEVKNGDIFGDTYVTDANDTYPLLAHSAFSDTWPIRYNEVTGQNESFWPGWWSQDYNINLPGCAQSRKDPDCWEYVEGRFISDMEVYMEFDDRWAHRGNMVNTNDDYEQTGYPMGLRVMAEAHSYGVSYAEDILFVTVKVRNESGDWCAEDENGEPVYDDFGNQKCGEGMVMPDGTKLNQGKGFNYQGTTLGFYFDADVLVGDMSG</sequence>
<reference evidence="1" key="1">
    <citation type="submission" date="2018-05" db="EMBL/GenBank/DDBJ databases">
        <authorList>
            <person name="Lanie J.A."/>
            <person name="Ng W.-L."/>
            <person name="Kazmierczak K.M."/>
            <person name="Andrzejewski T.M."/>
            <person name="Davidsen T.M."/>
            <person name="Wayne K.J."/>
            <person name="Tettelin H."/>
            <person name="Glass J.I."/>
            <person name="Rusch D."/>
            <person name="Podicherti R."/>
            <person name="Tsui H.-C.T."/>
            <person name="Winkler M.E."/>
        </authorList>
    </citation>
    <scope>NUCLEOTIDE SEQUENCE</scope>
</reference>
<dbReference type="AlphaFoldDB" id="A0A383C9F5"/>
<feature type="non-terminal residue" evidence="1">
    <location>
        <position position="1"/>
    </location>
</feature>